<accession>S3C6P7</accession>
<feature type="compositionally biased region" description="Basic and acidic residues" evidence="1">
    <location>
        <begin position="58"/>
        <end position="73"/>
    </location>
</feature>
<dbReference type="EMBL" id="KE148150">
    <property type="protein sequence ID" value="EPE07571.1"/>
    <property type="molecule type" value="Genomic_DNA"/>
</dbReference>
<keyword evidence="3" id="KW-1185">Reference proteome</keyword>
<reference evidence="2 3" key="1">
    <citation type="journal article" date="2013" name="BMC Genomics">
        <title>The genome and transcriptome of the pine saprophyte Ophiostoma piceae, and a comparison with the bark beetle-associated pine pathogen Grosmannia clavigera.</title>
        <authorList>
            <person name="Haridas S."/>
            <person name="Wang Y."/>
            <person name="Lim L."/>
            <person name="Massoumi Alamouti S."/>
            <person name="Jackman S."/>
            <person name="Docking R."/>
            <person name="Robertson G."/>
            <person name="Birol I."/>
            <person name="Bohlmann J."/>
            <person name="Breuil C."/>
        </authorList>
    </citation>
    <scope>NUCLEOTIDE SEQUENCE [LARGE SCALE GENOMIC DNA]</scope>
    <source>
        <strain evidence="2 3">UAMH 11346</strain>
    </source>
</reference>
<proteinExistence type="predicted"/>
<feature type="region of interest" description="Disordered" evidence="1">
    <location>
        <begin position="1"/>
        <end position="30"/>
    </location>
</feature>
<gene>
    <name evidence="2" type="ORF">F503_00293</name>
</gene>
<dbReference type="HOGENOM" id="CLU_2210766_0_0_1"/>
<dbReference type="Proteomes" id="UP000016923">
    <property type="component" value="Unassembled WGS sequence"/>
</dbReference>
<protein>
    <submittedName>
        <fullName evidence="2">Uncharacterized protein</fullName>
    </submittedName>
</protein>
<dbReference type="AlphaFoldDB" id="S3C6P7"/>
<evidence type="ECO:0000313" key="2">
    <source>
        <dbReference type="EMBL" id="EPE07571.1"/>
    </source>
</evidence>
<dbReference type="VEuPathDB" id="FungiDB:F503_00293"/>
<evidence type="ECO:0000313" key="3">
    <source>
        <dbReference type="Proteomes" id="UP000016923"/>
    </source>
</evidence>
<feature type="region of interest" description="Disordered" evidence="1">
    <location>
        <begin position="54"/>
        <end position="73"/>
    </location>
</feature>
<organism evidence="2 3">
    <name type="scientific">Ophiostoma piceae (strain UAMH 11346)</name>
    <name type="common">Sap stain fungus</name>
    <dbReference type="NCBI Taxonomy" id="1262450"/>
    <lineage>
        <taxon>Eukaryota</taxon>
        <taxon>Fungi</taxon>
        <taxon>Dikarya</taxon>
        <taxon>Ascomycota</taxon>
        <taxon>Pezizomycotina</taxon>
        <taxon>Sordariomycetes</taxon>
        <taxon>Sordariomycetidae</taxon>
        <taxon>Ophiostomatales</taxon>
        <taxon>Ophiostomataceae</taxon>
        <taxon>Ophiostoma</taxon>
    </lineage>
</organism>
<evidence type="ECO:0000256" key="1">
    <source>
        <dbReference type="SAM" id="MobiDB-lite"/>
    </source>
</evidence>
<name>S3C6P7_OPHP1</name>
<sequence>MAGSLLGAKMQGGLREEEKRKKGKGTQRHQLGVHYGPSVRLWAVAAGGGILGLQHAGRKGEKERERATAHDRQQTAEWIMSGRGCPRIRKVKATVAWVCLQREPYLG</sequence>